<evidence type="ECO:0000256" key="1">
    <source>
        <dbReference type="SAM" id="SignalP"/>
    </source>
</evidence>
<evidence type="ECO:0000313" key="3">
    <source>
        <dbReference type="Proteomes" id="UP000271010"/>
    </source>
</evidence>
<proteinExistence type="predicted"/>
<dbReference type="OrthoDB" id="945117at2"/>
<comment type="caution">
    <text evidence="2">The sequence shown here is derived from an EMBL/GenBank/DDBJ whole genome shotgun (WGS) entry which is preliminary data.</text>
</comment>
<feature type="chain" id="PRO_5018048506" description="Outer membrane protein beta-barrel domain-containing protein" evidence="1">
    <location>
        <begin position="20"/>
        <end position="206"/>
    </location>
</feature>
<keyword evidence="3" id="KW-1185">Reference proteome</keyword>
<feature type="signal peptide" evidence="1">
    <location>
        <begin position="1"/>
        <end position="19"/>
    </location>
</feature>
<organism evidence="2 3">
    <name type="scientific">Rufibacter immobilis</name>
    <dbReference type="NCBI Taxonomy" id="1348778"/>
    <lineage>
        <taxon>Bacteria</taxon>
        <taxon>Pseudomonadati</taxon>
        <taxon>Bacteroidota</taxon>
        <taxon>Cytophagia</taxon>
        <taxon>Cytophagales</taxon>
        <taxon>Hymenobacteraceae</taxon>
        <taxon>Rufibacter</taxon>
    </lineage>
</organism>
<sequence length="206" mass="22860">MQKLLYAIILFLIVSEAKAQENRGTLIPAKIIQRSIMVGGNLSGAYKRISNSTSNATEKGDRLRFDLDAKVGYFVFHDLALGVRGTISHARESMSGQISTRTTNILVGPFTRYYLDNGIFGEASAAVGVNNRPNRAKTDLAEFRGGVGYTIFINPKVAVEPALMFCYYQEKRPAESNAKFTELGPAINLGLQVYLFRERKFKIVQP</sequence>
<evidence type="ECO:0008006" key="4">
    <source>
        <dbReference type="Google" id="ProtNLM"/>
    </source>
</evidence>
<keyword evidence="1" id="KW-0732">Signal</keyword>
<evidence type="ECO:0000313" key="2">
    <source>
        <dbReference type="EMBL" id="RNI27845.1"/>
    </source>
</evidence>
<protein>
    <recommendedName>
        <fullName evidence="4">Outer membrane protein beta-barrel domain-containing protein</fullName>
    </recommendedName>
</protein>
<dbReference type="EMBL" id="RJJE01000017">
    <property type="protein sequence ID" value="RNI27845.1"/>
    <property type="molecule type" value="Genomic_DNA"/>
</dbReference>
<dbReference type="Proteomes" id="UP000271010">
    <property type="component" value="Unassembled WGS sequence"/>
</dbReference>
<dbReference type="SUPFAM" id="SSF103515">
    <property type="entry name" value="Autotransporter"/>
    <property type="match status" value="1"/>
</dbReference>
<dbReference type="InterPro" id="IPR036709">
    <property type="entry name" value="Autotransporte_beta_dom_sf"/>
</dbReference>
<dbReference type="RefSeq" id="WP_123134310.1">
    <property type="nucleotide sequence ID" value="NZ_RJJE01000017.1"/>
</dbReference>
<dbReference type="AlphaFoldDB" id="A0A3M9MRL4"/>
<reference evidence="2 3" key="1">
    <citation type="submission" date="2018-11" db="EMBL/GenBank/DDBJ databases">
        <title>Rufibacter latericius sp. nov., isolated from water in Baiyang Lake.</title>
        <authorList>
            <person name="Yang Y."/>
        </authorList>
    </citation>
    <scope>NUCLEOTIDE SEQUENCE [LARGE SCALE GENOMIC DNA]</scope>
    <source>
        <strain evidence="2 3">MCC P1</strain>
    </source>
</reference>
<gene>
    <name evidence="2" type="ORF">EFA69_17250</name>
</gene>
<accession>A0A3M9MRL4</accession>
<name>A0A3M9MRL4_9BACT</name>